<dbReference type="Pfam" id="PF00263">
    <property type="entry name" value="Secretin"/>
    <property type="match status" value="1"/>
</dbReference>
<name>A0ABR6X5I4_9BURK</name>
<dbReference type="InterPro" id="IPR004846">
    <property type="entry name" value="T2SS/T3SS_dom"/>
</dbReference>
<protein>
    <submittedName>
        <fullName evidence="5">Type II and III secretion system protein</fullName>
    </submittedName>
</protein>
<accession>A0ABR6X5I4</accession>
<evidence type="ECO:0000313" key="6">
    <source>
        <dbReference type="Proteomes" id="UP000648257"/>
    </source>
</evidence>
<comment type="caution">
    <text evidence="5">The sequence shown here is derived from an EMBL/GenBank/DDBJ whole genome shotgun (WGS) entry which is preliminary data.</text>
</comment>
<dbReference type="Gene3D" id="3.55.50.30">
    <property type="match status" value="1"/>
</dbReference>
<feature type="chain" id="PRO_5046621484" evidence="3">
    <location>
        <begin position="22"/>
        <end position="585"/>
    </location>
</feature>
<feature type="region of interest" description="Disordered" evidence="2">
    <location>
        <begin position="160"/>
        <end position="183"/>
    </location>
</feature>
<evidence type="ECO:0000256" key="1">
    <source>
        <dbReference type="RuleBase" id="RU004003"/>
    </source>
</evidence>
<dbReference type="InterPro" id="IPR050810">
    <property type="entry name" value="Bact_Secretion_Sys_Channel"/>
</dbReference>
<gene>
    <name evidence="5" type="ORF">H8K52_12705</name>
</gene>
<dbReference type="PROSITE" id="PS51257">
    <property type="entry name" value="PROKAR_LIPOPROTEIN"/>
    <property type="match status" value="1"/>
</dbReference>
<organism evidence="5 6">
    <name type="scientific">Undibacterium seohonense</name>
    <dbReference type="NCBI Taxonomy" id="1344950"/>
    <lineage>
        <taxon>Bacteria</taxon>
        <taxon>Pseudomonadati</taxon>
        <taxon>Pseudomonadota</taxon>
        <taxon>Betaproteobacteria</taxon>
        <taxon>Burkholderiales</taxon>
        <taxon>Oxalobacteraceae</taxon>
        <taxon>Undibacterium</taxon>
    </lineage>
</organism>
<keyword evidence="6" id="KW-1185">Reference proteome</keyword>
<dbReference type="PRINTS" id="PR00811">
    <property type="entry name" value="BCTERIALGSPD"/>
</dbReference>
<evidence type="ECO:0000259" key="4">
    <source>
        <dbReference type="Pfam" id="PF00263"/>
    </source>
</evidence>
<dbReference type="Proteomes" id="UP000648257">
    <property type="component" value="Unassembled WGS sequence"/>
</dbReference>
<feature type="region of interest" description="Disordered" evidence="2">
    <location>
        <begin position="560"/>
        <end position="585"/>
    </location>
</feature>
<feature type="region of interest" description="Disordered" evidence="2">
    <location>
        <begin position="204"/>
        <end position="233"/>
    </location>
</feature>
<proteinExistence type="inferred from homology"/>
<evidence type="ECO:0000256" key="2">
    <source>
        <dbReference type="SAM" id="MobiDB-lite"/>
    </source>
</evidence>
<evidence type="ECO:0000256" key="3">
    <source>
        <dbReference type="SAM" id="SignalP"/>
    </source>
</evidence>
<comment type="similarity">
    <text evidence="1">Belongs to the bacterial secretin family.</text>
</comment>
<keyword evidence="3" id="KW-0732">Signal</keyword>
<reference evidence="5 6" key="1">
    <citation type="submission" date="2020-08" db="EMBL/GenBank/DDBJ databases">
        <title>Novel species isolated from subtropical streams in China.</title>
        <authorList>
            <person name="Lu H."/>
        </authorList>
    </citation>
    <scope>NUCLEOTIDE SEQUENCE [LARGE SCALE GENOMIC DNA]</scope>
    <source>
        <strain evidence="5 6">KACC 16656</strain>
    </source>
</reference>
<feature type="compositionally biased region" description="Low complexity" evidence="2">
    <location>
        <begin position="210"/>
        <end position="231"/>
    </location>
</feature>
<sequence>MNKLAATCCVLLAGCGTQTMAPSTSHIQESRNNANASIPEPVRQSATIAAPKAAPKVETYSVAVYKVPVQSLLFALARDAKINVDIHPGIEGEVTLNALDQTLPQLLSRIAKQVDMRFELNGTNLVVLPDSPFLRNYKIDYVNVSRDTSSTVNIATQISTTGGTSAESSSGGNNNSTTSVSNTSNNRFWTTLVENIKDTLRETDKQIPENNAQNTANIATNKNDSTTNNSTRQSNYREAASVIANPETGLIAVRATGRQHEKIQEFLDLVMSSAKRQVLIEATVIEVQLNDQYQQGINWSSLRTSPNEGPNITFGQSNGSSLPSGINPGLSQGILNFNFLKPLTGLGNIAATIQLLESFGKVKVLSSPKISVLNNQTALLKVVDNRVYFTITATTQQGSVGVPAITTYASSLNTVPVGFVMSVTPQIADNEEVTINVRPSISRIIGFVQDPNPALANAVVPVVSNVPVIQTREMESILKVSSGQIAVMGGLMQDSVNNLKDELPGASKLPFFGDLLSYKNEVATKSELVIFMRPIVVKDASLSGDYKNYRYLLPNDAPLNKEPYTEPALNPPAKQPATLKKAGQP</sequence>
<dbReference type="EMBL" id="JACOFW010000014">
    <property type="protein sequence ID" value="MBC3808205.1"/>
    <property type="molecule type" value="Genomic_DNA"/>
</dbReference>
<feature type="domain" description="Type II/III secretion system secretin-like" evidence="4">
    <location>
        <begin position="356"/>
        <end position="538"/>
    </location>
</feature>
<feature type="signal peptide" evidence="3">
    <location>
        <begin position="1"/>
        <end position="21"/>
    </location>
</feature>
<dbReference type="PANTHER" id="PTHR30332:SF17">
    <property type="entry name" value="TYPE IV PILIATION SYSTEM PROTEIN DR_0774-RELATED"/>
    <property type="match status" value="1"/>
</dbReference>
<dbReference type="InterPro" id="IPR001775">
    <property type="entry name" value="GspD/PilQ"/>
</dbReference>
<evidence type="ECO:0000313" key="5">
    <source>
        <dbReference type="EMBL" id="MBC3808205.1"/>
    </source>
</evidence>
<dbReference type="PANTHER" id="PTHR30332">
    <property type="entry name" value="PROBABLE GENERAL SECRETION PATHWAY PROTEIN D"/>
    <property type="match status" value="1"/>
</dbReference>